<organism evidence="2 3">
    <name type="scientific">Lysobacter panacisoli</name>
    <dbReference type="NCBI Taxonomy" id="1255263"/>
    <lineage>
        <taxon>Bacteria</taxon>
        <taxon>Pseudomonadati</taxon>
        <taxon>Pseudomonadota</taxon>
        <taxon>Gammaproteobacteria</taxon>
        <taxon>Lysobacterales</taxon>
        <taxon>Lysobacteraceae</taxon>
        <taxon>Lysobacter</taxon>
    </lineage>
</organism>
<keyword evidence="1" id="KW-1133">Transmembrane helix</keyword>
<name>A0ABP9L7B4_9GAMM</name>
<feature type="transmembrane region" description="Helical" evidence="1">
    <location>
        <begin position="50"/>
        <end position="72"/>
    </location>
</feature>
<comment type="caution">
    <text evidence="2">The sequence shown here is derived from an EMBL/GenBank/DDBJ whole genome shotgun (WGS) entry which is preliminary data.</text>
</comment>
<evidence type="ECO:0000313" key="2">
    <source>
        <dbReference type="EMBL" id="GAA5070156.1"/>
    </source>
</evidence>
<feature type="transmembrane region" description="Helical" evidence="1">
    <location>
        <begin position="213"/>
        <end position="231"/>
    </location>
</feature>
<keyword evidence="1" id="KW-0812">Transmembrane</keyword>
<evidence type="ECO:0000313" key="3">
    <source>
        <dbReference type="Proteomes" id="UP001501083"/>
    </source>
</evidence>
<gene>
    <name evidence="2" type="ORF">GCM10025759_07860</name>
</gene>
<dbReference type="Pfam" id="PF14023">
    <property type="entry name" value="Bestrophin-like"/>
    <property type="match status" value="1"/>
</dbReference>
<evidence type="ECO:0000256" key="1">
    <source>
        <dbReference type="SAM" id="Phobius"/>
    </source>
</evidence>
<protein>
    <recommendedName>
        <fullName evidence="4">DUF4239 domain-containing protein</fullName>
    </recommendedName>
</protein>
<feature type="transmembrane region" description="Helical" evidence="1">
    <location>
        <begin position="190"/>
        <end position="207"/>
    </location>
</feature>
<sequence length="261" mass="28690">MGFGAGLENAPLWLLGLLLFGGMLLAREAGSFLHDRRGSTDTEARKDSDAFAMTSVLGLLALLIGFTFSIALSRYESRRELVVKEANAIGTTWLRMQLLDAPERSRMEDLLRRYVDTRIAFGAAASPQAEVEQYQRAATLQNELWVGLMAAIAPFRDTPRASLLVTTTNESIDLAAERFATRQAHIPPRIMRMLVLFALLAAGMVGYERGHQRRATTLLFLLLTLAASLVVDLDRPSTGMINVPQDPMLDLRASMQPGVAS</sequence>
<evidence type="ECO:0008006" key="4">
    <source>
        <dbReference type="Google" id="ProtNLM"/>
    </source>
</evidence>
<keyword evidence="1" id="KW-0472">Membrane</keyword>
<proteinExistence type="predicted"/>
<dbReference type="Proteomes" id="UP001501083">
    <property type="component" value="Unassembled WGS sequence"/>
</dbReference>
<dbReference type="InterPro" id="IPR025333">
    <property type="entry name" value="DUF4239"/>
</dbReference>
<dbReference type="EMBL" id="BAABKY010000001">
    <property type="protein sequence ID" value="GAA5070156.1"/>
    <property type="molecule type" value="Genomic_DNA"/>
</dbReference>
<accession>A0ABP9L7B4</accession>
<reference evidence="3" key="1">
    <citation type="journal article" date="2019" name="Int. J. Syst. Evol. Microbiol.">
        <title>The Global Catalogue of Microorganisms (GCM) 10K type strain sequencing project: providing services to taxonomists for standard genome sequencing and annotation.</title>
        <authorList>
            <consortium name="The Broad Institute Genomics Platform"/>
            <consortium name="The Broad Institute Genome Sequencing Center for Infectious Disease"/>
            <person name="Wu L."/>
            <person name="Ma J."/>
        </authorList>
    </citation>
    <scope>NUCLEOTIDE SEQUENCE [LARGE SCALE GENOMIC DNA]</scope>
    <source>
        <strain evidence="3">JCM 19212</strain>
    </source>
</reference>
<keyword evidence="3" id="KW-1185">Reference proteome</keyword>